<protein>
    <submittedName>
        <fullName evidence="3">Anti-sigma regulatory factor (Ser/Thr protein kinase)</fullName>
    </submittedName>
</protein>
<dbReference type="EMBL" id="RJKE01000001">
    <property type="protein sequence ID" value="ROO90664.1"/>
    <property type="molecule type" value="Genomic_DNA"/>
</dbReference>
<dbReference type="OrthoDB" id="3473090at2"/>
<accession>A0A3N1DAX5</accession>
<keyword evidence="1" id="KW-0808">Transferase</keyword>
<gene>
    <name evidence="3" type="ORF">EDD29_8399</name>
</gene>
<dbReference type="AlphaFoldDB" id="A0A3N1DAX5"/>
<dbReference type="Gene3D" id="3.30.565.10">
    <property type="entry name" value="Histidine kinase-like ATPase, C-terminal domain"/>
    <property type="match status" value="1"/>
</dbReference>
<evidence type="ECO:0000256" key="1">
    <source>
        <dbReference type="ARBA" id="ARBA00022527"/>
    </source>
</evidence>
<reference evidence="3 4" key="1">
    <citation type="submission" date="2018-11" db="EMBL/GenBank/DDBJ databases">
        <title>Sequencing the genomes of 1000 actinobacteria strains.</title>
        <authorList>
            <person name="Klenk H.-P."/>
        </authorList>
    </citation>
    <scope>NUCLEOTIDE SEQUENCE [LARGE SCALE GENOMIC DNA]</scope>
    <source>
        <strain evidence="3 4">DSM 44254</strain>
    </source>
</reference>
<dbReference type="PANTHER" id="PTHR35526:SF3">
    <property type="entry name" value="ANTI-SIGMA-F FACTOR RSBW"/>
    <property type="match status" value="1"/>
</dbReference>
<keyword evidence="1" id="KW-0723">Serine/threonine-protein kinase</keyword>
<keyword evidence="4" id="KW-1185">Reference proteome</keyword>
<comment type="caution">
    <text evidence="3">The sequence shown here is derived from an EMBL/GenBank/DDBJ whole genome shotgun (WGS) entry which is preliminary data.</text>
</comment>
<organism evidence="3 4">
    <name type="scientific">Actinocorallia herbida</name>
    <dbReference type="NCBI Taxonomy" id="58109"/>
    <lineage>
        <taxon>Bacteria</taxon>
        <taxon>Bacillati</taxon>
        <taxon>Actinomycetota</taxon>
        <taxon>Actinomycetes</taxon>
        <taxon>Streptosporangiales</taxon>
        <taxon>Thermomonosporaceae</taxon>
        <taxon>Actinocorallia</taxon>
    </lineage>
</organism>
<dbReference type="RefSeq" id="WP_123669588.1">
    <property type="nucleotide sequence ID" value="NZ_RJKE01000001.1"/>
</dbReference>
<proteinExistence type="predicted"/>
<evidence type="ECO:0000313" key="3">
    <source>
        <dbReference type="EMBL" id="ROO90664.1"/>
    </source>
</evidence>
<keyword evidence="1" id="KW-0418">Kinase</keyword>
<dbReference type="SUPFAM" id="SSF55874">
    <property type="entry name" value="ATPase domain of HSP90 chaperone/DNA topoisomerase II/histidine kinase"/>
    <property type="match status" value="1"/>
</dbReference>
<name>A0A3N1DAX5_9ACTN</name>
<dbReference type="InterPro" id="IPR050267">
    <property type="entry name" value="Anti-sigma-factor_SerPK"/>
</dbReference>
<dbReference type="PANTHER" id="PTHR35526">
    <property type="entry name" value="ANTI-SIGMA-F FACTOR RSBW-RELATED"/>
    <property type="match status" value="1"/>
</dbReference>
<dbReference type="InterPro" id="IPR036890">
    <property type="entry name" value="HATPase_C_sf"/>
</dbReference>
<dbReference type="GO" id="GO:0004674">
    <property type="term" value="F:protein serine/threonine kinase activity"/>
    <property type="evidence" value="ECO:0007669"/>
    <property type="project" value="UniProtKB-KW"/>
</dbReference>
<sequence length="153" mass="16223">MSIVHLPHSAAGVSAVRRRLGRELLEWGVPDEVADDAAVIVSELLSNALRHARPLPGPEPQIKAAWTRIGDIVEVSVSDGGAITEPRKGQPALSSLGGRGLGIVETLSQAWGVRRDDHGSTVWAHLHAPSVFPQMDGVGRLVQETGTPVQNLS</sequence>
<evidence type="ECO:0000259" key="2">
    <source>
        <dbReference type="Pfam" id="PF13581"/>
    </source>
</evidence>
<dbReference type="CDD" id="cd16936">
    <property type="entry name" value="HATPase_RsbW-like"/>
    <property type="match status" value="1"/>
</dbReference>
<dbReference type="InterPro" id="IPR003594">
    <property type="entry name" value="HATPase_dom"/>
</dbReference>
<feature type="domain" description="Histidine kinase/HSP90-like ATPase" evidence="2">
    <location>
        <begin position="8"/>
        <end position="124"/>
    </location>
</feature>
<evidence type="ECO:0000313" key="4">
    <source>
        <dbReference type="Proteomes" id="UP000272400"/>
    </source>
</evidence>
<dbReference type="Proteomes" id="UP000272400">
    <property type="component" value="Unassembled WGS sequence"/>
</dbReference>
<dbReference type="Pfam" id="PF13581">
    <property type="entry name" value="HATPase_c_2"/>
    <property type="match status" value="1"/>
</dbReference>